<reference evidence="2 3" key="1">
    <citation type="submission" date="2018-08" db="EMBL/GenBank/DDBJ databases">
        <title>A genome reference for cultivated species of the human gut microbiota.</title>
        <authorList>
            <person name="Zou Y."/>
            <person name="Xue W."/>
            <person name="Luo G."/>
        </authorList>
    </citation>
    <scope>NUCLEOTIDE SEQUENCE [LARGE SCALE GENOMIC DNA]</scope>
    <source>
        <strain evidence="2 3">AM16-11</strain>
    </source>
</reference>
<evidence type="ECO:0000259" key="1">
    <source>
        <dbReference type="Pfam" id="PF22751"/>
    </source>
</evidence>
<protein>
    <recommendedName>
        <fullName evidence="1">DUF488 domain-containing protein</fullName>
    </recommendedName>
</protein>
<dbReference type="InterPro" id="IPR054495">
    <property type="entry name" value="DUF488-N3a"/>
</dbReference>
<comment type="caution">
    <text evidence="2">The sequence shown here is derived from an EMBL/GenBank/DDBJ whole genome shotgun (WGS) entry which is preliminary data.</text>
</comment>
<accession>A0A414ZR08</accession>
<dbReference type="Pfam" id="PF22751">
    <property type="entry name" value="DUF488-N3a"/>
    <property type="match status" value="1"/>
</dbReference>
<name>A0A414ZR08_9FIRM</name>
<dbReference type="Proteomes" id="UP000285865">
    <property type="component" value="Unassembled WGS sequence"/>
</dbReference>
<dbReference type="RefSeq" id="WP_118257178.1">
    <property type="nucleotide sequence ID" value="NZ_QRKN01000001.1"/>
</dbReference>
<dbReference type="AlphaFoldDB" id="A0A414ZR08"/>
<proteinExistence type="predicted"/>
<organism evidence="2 3">
    <name type="scientific">Agathobacter rectalis</name>
    <dbReference type="NCBI Taxonomy" id="39491"/>
    <lineage>
        <taxon>Bacteria</taxon>
        <taxon>Bacillati</taxon>
        <taxon>Bacillota</taxon>
        <taxon>Clostridia</taxon>
        <taxon>Lachnospirales</taxon>
        <taxon>Lachnospiraceae</taxon>
        <taxon>Agathobacter</taxon>
    </lineage>
</organism>
<sequence length="127" mass="15083">MIYTSYFAKLKSLPDNIVPISICGKAPDWYTGLQYKKLAPRYDFFMEWKKNHDNEYYIKCFNEQVLSKLNATDVILDLSRICYGFNVGECDICLICYEKPTDFCHRHLVADWLNQNGYKCDEYLFSR</sequence>
<evidence type="ECO:0000313" key="2">
    <source>
        <dbReference type="EMBL" id="RHI25702.1"/>
    </source>
</evidence>
<dbReference type="EMBL" id="QRKN01000001">
    <property type="protein sequence ID" value="RHI25702.1"/>
    <property type="molecule type" value="Genomic_DNA"/>
</dbReference>
<feature type="domain" description="DUF488" evidence="1">
    <location>
        <begin position="30"/>
        <end position="117"/>
    </location>
</feature>
<gene>
    <name evidence="2" type="ORF">DW172_03195</name>
</gene>
<evidence type="ECO:0000313" key="3">
    <source>
        <dbReference type="Proteomes" id="UP000285865"/>
    </source>
</evidence>